<sequence>MTDVDEVLTRVHHEEWARVVATLARRFGDLDIAEETAAEAFATAVERWPADGVPPNPGGWLTTTAHRKAVDRIRREARRTEKHREALMLADTPEPVGADEPAGAVEDDRLRLVFTCCHPALAVPAQVALTLRMVGGLTVPEIARAFLVEESTLGRRITRAKAKIKTAGIPYRVPSREDLPARVTGVLAVLYLIFNEGYLASDPARPAVRGDLTTEAVRLARLVHGLLPEDGEAAGLLALMLLIEARRPARVSASGELVALGEQDRGAWDRRLIAEGHALVRARLATGQAPGRYQVLAAINAVHTDAPDVRDTDWSQVLALYDQLVRLDPSPIVRLNRAVAVAELDGPQVALAQLDGLPLDGYHPFHATRADLLRRLGRSAESRAAYDRAIALAGNTAEKAYLVRRRAQSAGG</sequence>
<dbReference type="SUPFAM" id="SSF48452">
    <property type="entry name" value="TPR-like"/>
    <property type="match status" value="1"/>
</dbReference>
<dbReference type="Gene3D" id="1.10.10.10">
    <property type="entry name" value="Winged helix-like DNA-binding domain superfamily/Winged helix DNA-binding domain"/>
    <property type="match status" value="1"/>
</dbReference>
<evidence type="ECO:0000256" key="3">
    <source>
        <dbReference type="ARBA" id="ARBA00023082"/>
    </source>
</evidence>
<dbReference type="GO" id="GO:0016987">
    <property type="term" value="F:sigma factor activity"/>
    <property type="evidence" value="ECO:0007669"/>
    <property type="project" value="UniProtKB-KW"/>
</dbReference>
<comment type="caution">
    <text evidence="9">The sequence shown here is derived from an EMBL/GenBank/DDBJ whole genome shotgun (WGS) entry which is preliminary data.</text>
</comment>
<dbReference type="InterPro" id="IPR013325">
    <property type="entry name" value="RNA_pol_sigma_r2"/>
</dbReference>
<organism evidence="9 10">
    <name type="scientific">Kitasatospora indigofera</name>
    <dbReference type="NCBI Taxonomy" id="67307"/>
    <lineage>
        <taxon>Bacteria</taxon>
        <taxon>Bacillati</taxon>
        <taxon>Actinomycetota</taxon>
        <taxon>Actinomycetes</taxon>
        <taxon>Kitasatosporales</taxon>
        <taxon>Streptomycetaceae</taxon>
        <taxon>Kitasatospora</taxon>
    </lineage>
</organism>
<keyword evidence="10" id="KW-1185">Reference proteome</keyword>
<dbReference type="RefSeq" id="WP_190215562.1">
    <property type="nucleotide sequence ID" value="NZ_BNBO01000083.1"/>
</dbReference>
<evidence type="ECO:0000259" key="6">
    <source>
        <dbReference type="Pfam" id="PF04542"/>
    </source>
</evidence>
<evidence type="ECO:0000256" key="5">
    <source>
        <dbReference type="SAM" id="MobiDB-lite"/>
    </source>
</evidence>
<reference evidence="9" key="1">
    <citation type="journal article" date="2014" name="Int. J. Syst. Evol. Microbiol.">
        <title>Complete genome sequence of Corynebacterium casei LMG S-19264T (=DSM 44701T), isolated from a smear-ripened cheese.</title>
        <authorList>
            <consortium name="US DOE Joint Genome Institute (JGI-PGF)"/>
            <person name="Walter F."/>
            <person name="Albersmeier A."/>
            <person name="Kalinowski J."/>
            <person name="Ruckert C."/>
        </authorList>
    </citation>
    <scope>NUCLEOTIDE SEQUENCE</scope>
    <source>
        <strain evidence="9">JCM 4646</strain>
    </source>
</reference>
<dbReference type="Proteomes" id="UP000617734">
    <property type="component" value="Unassembled WGS sequence"/>
</dbReference>
<accession>A0A918YUY6</accession>
<dbReference type="PANTHER" id="PTHR47756:SF2">
    <property type="entry name" value="BLL6612 PROTEIN"/>
    <property type="match status" value="1"/>
</dbReference>
<evidence type="ECO:0000256" key="2">
    <source>
        <dbReference type="ARBA" id="ARBA00023015"/>
    </source>
</evidence>
<feature type="domain" description="RNA polymerase sigma-70 region 2" evidence="6">
    <location>
        <begin position="18"/>
        <end position="79"/>
    </location>
</feature>
<dbReference type="GeneID" id="95357903"/>
<keyword evidence="2" id="KW-0805">Transcription regulation</keyword>
<comment type="similarity">
    <text evidence="1">Belongs to the sigma-70 factor family. ECF subfamily.</text>
</comment>
<dbReference type="EMBL" id="BNBO01000083">
    <property type="protein sequence ID" value="GHE25412.1"/>
    <property type="molecule type" value="Genomic_DNA"/>
</dbReference>
<reference evidence="9" key="2">
    <citation type="submission" date="2020-09" db="EMBL/GenBank/DDBJ databases">
        <authorList>
            <person name="Sun Q."/>
            <person name="Ohkuma M."/>
        </authorList>
    </citation>
    <scope>NUCLEOTIDE SEQUENCE</scope>
    <source>
        <strain evidence="9">JCM 4646</strain>
    </source>
</reference>
<dbReference type="InterPro" id="IPR007627">
    <property type="entry name" value="RNA_pol_sigma70_r2"/>
</dbReference>
<dbReference type="Pfam" id="PF08281">
    <property type="entry name" value="Sigma70_r4_2"/>
    <property type="match status" value="1"/>
</dbReference>
<protein>
    <submittedName>
        <fullName evidence="9">RNA polymerase subunit sigma-24</fullName>
    </submittedName>
</protein>
<keyword evidence="3" id="KW-0731">Sigma factor</keyword>
<evidence type="ECO:0000313" key="10">
    <source>
        <dbReference type="Proteomes" id="UP000617734"/>
    </source>
</evidence>
<feature type="domain" description="DUF6596" evidence="8">
    <location>
        <begin position="182"/>
        <end position="282"/>
    </location>
</feature>
<dbReference type="Pfam" id="PF20239">
    <property type="entry name" value="DUF6596"/>
    <property type="match status" value="1"/>
</dbReference>
<dbReference type="Pfam" id="PF04542">
    <property type="entry name" value="Sigma70_r2"/>
    <property type="match status" value="1"/>
</dbReference>
<evidence type="ECO:0000256" key="4">
    <source>
        <dbReference type="ARBA" id="ARBA00023163"/>
    </source>
</evidence>
<feature type="region of interest" description="Disordered" evidence="5">
    <location>
        <begin position="81"/>
        <end position="102"/>
    </location>
</feature>
<evidence type="ECO:0000259" key="8">
    <source>
        <dbReference type="Pfam" id="PF20239"/>
    </source>
</evidence>
<evidence type="ECO:0000259" key="7">
    <source>
        <dbReference type="Pfam" id="PF08281"/>
    </source>
</evidence>
<evidence type="ECO:0000313" key="9">
    <source>
        <dbReference type="EMBL" id="GHE25412.1"/>
    </source>
</evidence>
<dbReference type="InterPro" id="IPR013324">
    <property type="entry name" value="RNA_pol_sigma_r3/r4-like"/>
</dbReference>
<dbReference type="SUPFAM" id="SSF88659">
    <property type="entry name" value="Sigma3 and sigma4 domains of RNA polymerase sigma factors"/>
    <property type="match status" value="1"/>
</dbReference>
<feature type="domain" description="RNA polymerase sigma factor 70 region 4 type 2" evidence="7">
    <location>
        <begin position="114"/>
        <end position="164"/>
    </location>
</feature>
<dbReference type="Gene3D" id="1.25.40.10">
    <property type="entry name" value="Tetratricopeptide repeat domain"/>
    <property type="match status" value="1"/>
</dbReference>
<gene>
    <name evidence="9" type="primary">rpoE</name>
    <name evidence="9" type="ORF">GCM10018781_76830</name>
</gene>
<dbReference type="AlphaFoldDB" id="A0A918YUY6"/>
<dbReference type="GO" id="GO:0006352">
    <property type="term" value="P:DNA-templated transcription initiation"/>
    <property type="evidence" value="ECO:0007669"/>
    <property type="project" value="InterPro"/>
</dbReference>
<dbReference type="SUPFAM" id="SSF88946">
    <property type="entry name" value="Sigma2 domain of RNA polymerase sigma factors"/>
    <property type="match status" value="1"/>
</dbReference>
<dbReference type="InterPro" id="IPR036388">
    <property type="entry name" value="WH-like_DNA-bd_sf"/>
</dbReference>
<dbReference type="InterPro" id="IPR011990">
    <property type="entry name" value="TPR-like_helical_dom_sf"/>
</dbReference>
<evidence type="ECO:0000256" key="1">
    <source>
        <dbReference type="ARBA" id="ARBA00010641"/>
    </source>
</evidence>
<dbReference type="GO" id="GO:0003677">
    <property type="term" value="F:DNA binding"/>
    <property type="evidence" value="ECO:0007669"/>
    <property type="project" value="InterPro"/>
</dbReference>
<dbReference type="InterPro" id="IPR046531">
    <property type="entry name" value="DUF6596"/>
</dbReference>
<name>A0A918YUY6_9ACTN</name>
<dbReference type="PANTHER" id="PTHR47756">
    <property type="entry name" value="BLL6612 PROTEIN-RELATED"/>
    <property type="match status" value="1"/>
</dbReference>
<proteinExistence type="inferred from homology"/>
<dbReference type="Gene3D" id="1.10.1740.10">
    <property type="match status" value="1"/>
</dbReference>
<dbReference type="InterPro" id="IPR013249">
    <property type="entry name" value="RNA_pol_sigma70_r4_t2"/>
</dbReference>
<keyword evidence="4" id="KW-0804">Transcription</keyword>